<dbReference type="InterPro" id="IPR043129">
    <property type="entry name" value="ATPase_NBD"/>
</dbReference>
<dbReference type="RefSeq" id="WP_274141256.1">
    <property type="nucleotide sequence ID" value="NZ_JAJUBB010000004.1"/>
</dbReference>
<dbReference type="PROSITE" id="PS01125">
    <property type="entry name" value="ROK"/>
    <property type="match status" value="1"/>
</dbReference>
<proteinExistence type="predicted"/>
<dbReference type="Proteomes" id="UP001149821">
    <property type="component" value="Unassembled WGS sequence"/>
</dbReference>
<sequence length="305" mass="32351">MLIGLDIGGTKIEGVLLKSSTLDLIEKIRVETPKTHYQDFLAAVEGVIDSLSQQGEVLSIGIGCCGSVDSETSLMKGANIQYLNGEAFLSDLEKRYPVPVEISNDANCLAISEFKTGAARAANDSCAAIIIGTGCGGGIIANGGIIEGRNGLGGEIGHNPLPHFSEEKDGQPVQCYCGSMNCIESFVSGTGFERTYALKHSPLKAVEIFKNAEQGDEAARAHIEHYCDQLARVMGSIVNVIDPEVFVLGGGLSNQDVIYPIVQEKLAQYTFTKSVNTRVVKAENGDSSGVIGAAMLPLIKQKIKI</sequence>
<dbReference type="PANTHER" id="PTHR18964">
    <property type="entry name" value="ROK (REPRESSOR, ORF, KINASE) FAMILY"/>
    <property type="match status" value="1"/>
</dbReference>
<evidence type="ECO:0000313" key="3">
    <source>
        <dbReference type="Proteomes" id="UP001149821"/>
    </source>
</evidence>
<dbReference type="EMBL" id="JAJUBB010000004">
    <property type="protein sequence ID" value="MDD1780985.1"/>
    <property type="molecule type" value="Genomic_DNA"/>
</dbReference>
<accession>A0ABT5QJ26</accession>
<dbReference type="InterPro" id="IPR000600">
    <property type="entry name" value="ROK"/>
</dbReference>
<name>A0ABT5QJ26_9GAMM</name>
<dbReference type="SUPFAM" id="SSF53067">
    <property type="entry name" value="Actin-like ATPase domain"/>
    <property type="match status" value="1"/>
</dbReference>
<evidence type="ECO:0000313" key="2">
    <source>
        <dbReference type="EMBL" id="MDD1780985.1"/>
    </source>
</evidence>
<dbReference type="InterPro" id="IPR049874">
    <property type="entry name" value="ROK_cs"/>
</dbReference>
<dbReference type="Pfam" id="PF00480">
    <property type="entry name" value="ROK"/>
    <property type="match status" value="1"/>
</dbReference>
<gene>
    <name evidence="2" type="ORF">LRP49_07190</name>
</gene>
<keyword evidence="1" id="KW-0119">Carbohydrate metabolism</keyword>
<comment type="caution">
    <text evidence="2">The sequence shown here is derived from an EMBL/GenBank/DDBJ whole genome shotgun (WGS) entry which is preliminary data.</text>
</comment>
<dbReference type="PANTHER" id="PTHR18964:SF174">
    <property type="entry name" value="D-ALLOSE KINASE-RELATED"/>
    <property type="match status" value="1"/>
</dbReference>
<keyword evidence="3" id="KW-1185">Reference proteome</keyword>
<protein>
    <submittedName>
        <fullName evidence="2">ROK family protein</fullName>
    </submittedName>
</protein>
<dbReference type="Gene3D" id="3.30.420.40">
    <property type="match status" value="2"/>
</dbReference>
<organism evidence="2 3">
    <name type="scientific">Enterovibrio qingdaonensis</name>
    <dbReference type="NCBI Taxonomy" id="2899818"/>
    <lineage>
        <taxon>Bacteria</taxon>
        <taxon>Pseudomonadati</taxon>
        <taxon>Pseudomonadota</taxon>
        <taxon>Gammaproteobacteria</taxon>
        <taxon>Vibrionales</taxon>
        <taxon>Vibrionaceae</taxon>
        <taxon>Enterovibrio</taxon>
    </lineage>
</organism>
<reference evidence="2" key="1">
    <citation type="submission" date="2021-12" db="EMBL/GenBank/DDBJ databases">
        <title>Enterovibrio ZSDZ35 sp. nov. and Enterovibrio ZSDZ42 sp. nov., isolated from coastal seawater in Qingdao.</title>
        <authorList>
            <person name="Zhang P."/>
        </authorList>
    </citation>
    <scope>NUCLEOTIDE SEQUENCE</scope>
    <source>
        <strain evidence="2">ZSDZ35</strain>
    </source>
</reference>
<evidence type="ECO:0000256" key="1">
    <source>
        <dbReference type="ARBA" id="ARBA00023277"/>
    </source>
</evidence>